<feature type="region of interest" description="Disordered" evidence="1">
    <location>
        <begin position="253"/>
        <end position="394"/>
    </location>
</feature>
<feature type="transmembrane region" description="Helical" evidence="2">
    <location>
        <begin position="585"/>
        <end position="605"/>
    </location>
</feature>
<feature type="transmembrane region" description="Helical" evidence="2">
    <location>
        <begin position="617"/>
        <end position="636"/>
    </location>
</feature>
<dbReference type="AlphaFoldDB" id="A8XD98"/>
<dbReference type="WormBase" id="CBG11328">
    <property type="protein sequence ID" value="CBP49534"/>
    <property type="gene ID" value="WBGene00032462"/>
</dbReference>
<dbReference type="PANTHER" id="PTHR38622:SF1">
    <property type="entry name" value="SERPENTINE RECEPTOR CLASS GAMMA"/>
    <property type="match status" value="1"/>
</dbReference>
<dbReference type="CTD" id="8577104"/>
<dbReference type="PANTHER" id="PTHR38622">
    <property type="entry name" value="PROTEIN CBG07046"/>
    <property type="match status" value="1"/>
</dbReference>
<proteinExistence type="predicted"/>
<feature type="transmembrane region" description="Helical" evidence="2">
    <location>
        <begin position="131"/>
        <end position="155"/>
    </location>
</feature>
<organism evidence="3 4">
    <name type="scientific">Caenorhabditis briggsae</name>
    <dbReference type="NCBI Taxonomy" id="6238"/>
    <lineage>
        <taxon>Eukaryota</taxon>
        <taxon>Metazoa</taxon>
        <taxon>Ecdysozoa</taxon>
        <taxon>Nematoda</taxon>
        <taxon>Chromadorea</taxon>
        <taxon>Rhabditida</taxon>
        <taxon>Rhabditina</taxon>
        <taxon>Rhabditomorpha</taxon>
        <taxon>Rhabditoidea</taxon>
        <taxon>Rhabditidae</taxon>
        <taxon>Peloderinae</taxon>
        <taxon>Caenorhabditis</taxon>
    </lineage>
</organism>
<accession>A8XD98</accession>
<feature type="region of interest" description="Disordered" evidence="1">
    <location>
        <begin position="409"/>
        <end position="430"/>
    </location>
</feature>
<dbReference type="KEGG" id="cbr:CBG_11328"/>
<gene>
    <name evidence="3 5" type="ORF">CBG11328</name>
    <name evidence="3" type="ORF">CBG_11328</name>
</gene>
<feature type="transmembrane region" description="Helical" evidence="2">
    <location>
        <begin position="664"/>
        <end position="689"/>
    </location>
</feature>
<feature type="compositionally biased region" description="Basic residues" evidence="1">
    <location>
        <begin position="409"/>
        <end position="428"/>
    </location>
</feature>
<feature type="transmembrane region" description="Helical" evidence="2">
    <location>
        <begin position="41"/>
        <end position="62"/>
    </location>
</feature>
<feature type="transmembrane region" description="Helical" evidence="2">
    <location>
        <begin position="96"/>
        <end position="119"/>
    </location>
</feature>
<dbReference type="Proteomes" id="UP000008549">
    <property type="component" value="Unassembled WGS sequence"/>
</dbReference>
<feature type="compositionally biased region" description="Basic and acidic residues" evidence="1">
    <location>
        <begin position="327"/>
        <end position="340"/>
    </location>
</feature>
<feature type="transmembrane region" description="Helical" evidence="2">
    <location>
        <begin position="839"/>
        <end position="857"/>
    </location>
</feature>
<feature type="transmembrane region" description="Helical" evidence="2">
    <location>
        <begin position="556"/>
        <end position="573"/>
    </location>
</feature>
<keyword evidence="4" id="KW-1185">Reference proteome</keyword>
<evidence type="ECO:0000313" key="3">
    <source>
        <dbReference type="EMBL" id="CAP30617.2"/>
    </source>
</evidence>
<feature type="transmembrane region" description="Helical" evidence="2">
    <location>
        <begin position="745"/>
        <end position="769"/>
    </location>
</feature>
<evidence type="ECO:0000313" key="5">
    <source>
        <dbReference type="WormBase" id="CBG11328"/>
    </source>
</evidence>
<evidence type="ECO:0000313" key="4">
    <source>
        <dbReference type="Proteomes" id="UP000008549"/>
    </source>
</evidence>
<feature type="transmembrane region" description="Helical" evidence="2">
    <location>
        <begin position="940"/>
        <end position="959"/>
    </location>
</feature>
<reference evidence="3 4" key="2">
    <citation type="journal article" date="2011" name="PLoS Genet.">
        <title>Caenorhabditis briggsae recombinant inbred line genotypes reveal inter-strain incompatibility and the evolution of recombination.</title>
        <authorList>
            <person name="Ross J.A."/>
            <person name="Koboldt D.C."/>
            <person name="Staisch J.E."/>
            <person name="Chamberlin H.M."/>
            <person name="Gupta B.P."/>
            <person name="Miller R.D."/>
            <person name="Baird S.E."/>
            <person name="Haag E.S."/>
        </authorList>
    </citation>
    <scope>NUCLEOTIDE SEQUENCE [LARGE SCALE GENOMIC DNA]</scope>
    <source>
        <strain evidence="3 4">AF16</strain>
    </source>
</reference>
<feature type="transmembrane region" description="Helical" evidence="2">
    <location>
        <begin position="877"/>
        <end position="898"/>
    </location>
</feature>
<keyword evidence="2" id="KW-1133">Transmembrane helix</keyword>
<name>A8XD98_CAEBR</name>
<dbReference type="GeneID" id="8577104"/>
<protein>
    <submittedName>
        <fullName evidence="3">Protein CBG11328</fullName>
    </submittedName>
</protein>
<dbReference type="RefSeq" id="XP_045094562.1">
    <property type="nucleotide sequence ID" value="XM_045236534.1"/>
</dbReference>
<feature type="compositionally biased region" description="Basic and acidic residues" evidence="1">
    <location>
        <begin position="367"/>
        <end position="376"/>
    </location>
</feature>
<feature type="transmembrane region" description="Helical" evidence="2">
    <location>
        <begin position="709"/>
        <end position="733"/>
    </location>
</feature>
<feature type="transmembrane region" description="Helical" evidence="2">
    <location>
        <begin position="907"/>
        <end position="928"/>
    </location>
</feature>
<feature type="transmembrane region" description="Helical" evidence="2">
    <location>
        <begin position="1032"/>
        <end position="1055"/>
    </location>
</feature>
<dbReference type="EMBL" id="HE600908">
    <property type="protein sequence ID" value="CAP30617.2"/>
    <property type="molecule type" value="Genomic_DNA"/>
</dbReference>
<feature type="compositionally biased region" description="Polar residues" evidence="1">
    <location>
        <begin position="377"/>
        <end position="394"/>
    </location>
</feature>
<feature type="transmembrane region" description="Helical" evidence="2">
    <location>
        <begin position="781"/>
        <end position="800"/>
    </location>
</feature>
<evidence type="ECO:0000256" key="1">
    <source>
        <dbReference type="SAM" id="MobiDB-lite"/>
    </source>
</evidence>
<feature type="transmembrane region" description="Helical" evidence="2">
    <location>
        <begin position="1105"/>
        <end position="1122"/>
    </location>
</feature>
<feature type="transmembrane region" description="Helical" evidence="2">
    <location>
        <begin position="987"/>
        <end position="1012"/>
    </location>
</feature>
<reference evidence="3 4" key="1">
    <citation type="journal article" date="2003" name="PLoS Biol.">
        <title>The genome sequence of Caenorhabditis briggsae: a platform for comparative genomics.</title>
        <authorList>
            <person name="Stein L.D."/>
            <person name="Bao Z."/>
            <person name="Blasiar D."/>
            <person name="Blumenthal T."/>
            <person name="Brent M.R."/>
            <person name="Chen N."/>
            <person name="Chinwalla A."/>
            <person name="Clarke L."/>
            <person name="Clee C."/>
            <person name="Coghlan A."/>
            <person name="Coulson A."/>
            <person name="D'Eustachio P."/>
            <person name="Fitch D.H."/>
            <person name="Fulton L.A."/>
            <person name="Fulton R.E."/>
            <person name="Griffiths-Jones S."/>
            <person name="Harris T.W."/>
            <person name="Hillier L.W."/>
            <person name="Kamath R."/>
            <person name="Kuwabara P.E."/>
            <person name="Mardis E.R."/>
            <person name="Marra M.A."/>
            <person name="Miner T.L."/>
            <person name="Minx P."/>
            <person name="Mullikin J.C."/>
            <person name="Plumb R.W."/>
            <person name="Rogers J."/>
            <person name="Schein J.E."/>
            <person name="Sohrmann M."/>
            <person name="Spieth J."/>
            <person name="Stajich J.E."/>
            <person name="Wei C."/>
            <person name="Willey D."/>
            <person name="Wilson R.K."/>
            <person name="Durbin R."/>
            <person name="Waterston R.H."/>
        </authorList>
    </citation>
    <scope>NUCLEOTIDE SEQUENCE [LARGE SCALE GENOMIC DNA]</scope>
    <source>
        <strain evidence="3 4">AF16</strain>
    </source>
</reference>
<dbReference type="HOGENOM" id="CLU_274546_0_0_1"/>
<keyword evidence="2" id="KW-0472">Membrane</keyword>
<keyword evidence="2" id="KW-0812">Transmembrane</keyword>
<dbReference type="eggNOG" id="ENOG502S927">
    <property type="taxonomic scope" value="Eukaryota"/>
</dbReference>
<sequence length="1167" mass="134729">MVERLGSVNPTKPANVAEAAQLAVRQKNFNRTCCNMCHIKLGAAFLGVVEAIIAVSVLIGAVQQVLWKNQHSSSCAKNIFRDCLIYQFNHFNVTLIFDYVVILMMILILFSVLCLFFGVASDTSCLILPHIVVQAIFLLFSVGYFILYAFSYFYGDLIVHHRTFMDIEDNRRRRESAFERCSERVRIAKENGLWRTTSWGGGFQQYKGQYDRPKKEIKNKGYHVQWNTDVEAGFGFGFKKDAVELARIESLETPPLSPIPEDEIKEPSPSKVVHKLNRSSSKSEERRGSNTSTGSHRVSRGVSETPVKKDSKQQPRSVKKTASEGTSRMEEDLRRMSSTKEHHHKEHLHHPESKDSPSMPKRHAKLRVTESTREPQKTPTTARRPSLTKNRSVDSGDQYDEVAVFYKEKHHRRKSSDHGHGAHSRSKMSRSPEKYKIAFCLIFKHHNCFNNSSPRSKLQTAKNVSNFRKRNPYRQKSVHHGIVCSILLTYTSSTVQFYYFSNLIISIDLNFCTFLRPSIKKVFSSKTMIFHNEMPIPTTTEKVNNFHFVTWRLFDPLYLLFVIPVTIHYILVLKAVSNFRESNSFLYIFAILGVFDVAYCFAMLGCELLHYTQFLSPFGFVCCVVLSYYGVFFNLLSNGLLSVNRLCATCVWYNTYFSHSCIKVYLYIISIITLICTLPGGVLMFIYLFKDYGLAVQYGKTGLESFNTHRTIIITMMISDGLVGCVTSLSTMYRLRKYKISYDKSLLLVTTLHIFPDAFVSMFNLDMIFQYTGDSQYMNELSRMFLVFLVSFNSLTIVCTNRQIRQEYFRLLFFWKRICSSRTVPLSSIKIESFRRTRSASSCSLFFFFSRMFRATTKAPALPVNNFHFETWRLFNPFYLLFYCIPVTFHYFLVLIVIRKTRRSSGFFLIFYLAGISDVVYCLSMLSSEFIHYTQLLPRFIFVCFVVISYYGVFFNHLANILLSANRFSATCVWYNNFFDESSIKKYFVGITVVSFVFTLPGGIVMFIYLFMDWGTQAQYSKTGLLSFNLHRTIIISLTITDTILGIGTSIATIYRLKAYKFSYDRSLLLITTLHIFPNILVSMFNLDMMFQFSGDSKLSNELSRIFLIFLVSFNSLTIVATNRKIRREYLQIFIFWDVSESVVGTVSVRKRSTTMATPGMGRITVF</sequence>
<dbReference type="InParanoid" id="A8XD98"/>
<feature type="transmembrane region" description="Helical" evidence="2">
    <location>
        <begin position="1067"/>
        <end position="1085"/>
    </location>
</feature>
<feature type="transmembrane region" description="Helical" evidence="2">
    <location>
        <begin position="478"/>
        <end position="500"/>
    </location>
</feature>
<evidence type="ECO:0000256" key="2">
    <source>
        <dbReference type="SAM" id="Phobius"/>
    </source>
</evidence>